<sequence length="100" mass="11681">MPEPQDPEIRIHEQPCQTLPVFGLRKDFHGHNGHHIRQPQDTHKRMGGLSARLVQDAELQLSIEIKQKQRHNNELLDIQTLPYTQGIPRYYCSQGKSLHR</sequence>
<proteinExistence type="predicted"/>
<gene>
    <name evidence="1" type="ORF">SDC9_142612</name>
</gene>
<evidence type="ECO:0000313" key="1">
    <source>
        <dbReference type="EMBL" id="MPM95458.1"/>
    </source>
</evidence>
<organism evidence="1">
    <name type="scientific">bioreactor metagenome</name>
    <dbReference type="NCBI Taxonomy" id="1076179"/>
    <lineage>
        <taxon>unclassified sequences</taxon>
        <taxon>metagenomes</taxon>
        <taxon>ecological metagenomes</taxon>
    </lineage>
</organism>
<accession>A0A645E240</accession>
<protein>
    <submittedName>
        <fullName evidence="1">Uncharacterized protein</fullName>
    </submittedName>
</protein>
<reference evidence="1" key="1">
    <citation type="submission" date="2019-08" db="EMBL/GenBank/DDBJ databases">
        <authorList>
            <person name="Kucharzyk K."/>
            <person name="Murdoch R.W."/>
            <person name="Higgins S."/>
            <person name="Loffler F."/>
        </authorList>
    </citation>
    <scope>NUCLEOTIDE SEQUENCE</scope>
</reference>
<comment type="caution">
    <text evidence="1">The sequence shown here is derived from an EMBL/GenBank/DDBJ whole genome shotgun (WGS) entry which is preliminary data.</text>
</comment>
<dbReference type="EMBL" id="VSSQ01041949">
    <property type="protein sequence ID" value="MPM95458.1"/>
    <property type="molecule type" value="Genomic_DNA"/>
</dbReference>
<dbReference type="AlphaFoldDB" id="A0A645E240"/>
<name>A0A645E240_9ZZZZ</name>